<organism evidence="5 6">
    <name type="scientific">Candidatus Jorgensenbacteria bacterium RIFCSPLOWO2_01_FULL_45_25b</name>
    <dbReference type="NCBI Taxonomy" id="1798471"/>
    <lineage>
        <taxon>Bacteria</taxon>
        <taxon>Candidatus Joergenseniibacteriota</taxon>
    </lineage>
</organism>
<proteinExistence type="inferred from homology"/>
<dbReference type="InterPro" id="IPR001173">
    <property type="entry name" value="Glyco_trans_2-like"/>
</dbReference>
<dbReference type="EMBL" id="MFKK01000017">
    <property type="protein sequence ID" value="OGG40911.1"/>
    <property type="molecule type" value="Genomic_DNA"/>
</dbReference>
<dbReference type="AlphaFoldDB" id="A0A1F6BVF4"/>
<comment type="caution">
    <text evidence="5">The sequence shown here is derived from an EMBL/GenBank/DDBJ whole genome shotgun (WGS) entry which is preliminary data.</text>
</comment>
<dbReference type="Proteomes" id="UP000176996">
    <property type="component" value="Unassembled WGS sequence"/>
</dbReference>
<dbReference type="InterPro" id="IPR029044">
    <property type="entry name" value="Nucleotide-diphossugar_trans"/>
</dbReference>
<evidence type="ECO:0000313" key="5">
    <source>
        <dbReference type="EMBL" id="OGG40911.1"/>
    </source>
</evidence>
<dbReference type="Pfam" id="PF00535">
    <property type="entry name" value="Glycos_transf_2"/>
    <property type="match status" value="1"/>
</dbReference>
<dbReference type="STRING" id="1798471.A3A21_01415"/>
<evidence type="ECO:0000259" key="4">
    <source>
        <dbReference type="Pfam" id="PF00535"/>
    </source>
</evidence>
<keyword evidence="3" id="KW-0808">Transferase</keyword>
<reference evidence="5 6" key="1">
    <citation type="journal article" date="2016" name="Nat. Commun.">
        <title>Thousands of microbial genomes shed light on interconnected biogeochemical processes in an aquifer system.</title>
        <authorList>
            <person name="Anantharaman K."/>
            <person name="Brown C.T."/>
            <person name="Hug L.A."/>
            <person name="Sharon I."/>
            <person name="Castelle C.J."/>
            <person name="Probst A.J."/>
            <person name="Thomas B.C."/>
            <person name="Singh A."/>
            <person name="Wilkins M.J."/>
            <person name="Karaoz U."/>
            <person name="Brodie E.L."/>
            <person name="Williams K.H."/>
            <person name="Hubbard S.S."/>
            <person name="Banfield J.F."/>
        </authorList>
    </citation>
    <scope>NUCLEOTIDE SEQUENCE [LARGE SCALE GENOMIC DNA]</scope>
</reference>
<dbReference type="CDD" id="cd04179">
    <property type="entry name" value="DPM_DPG-synthase_like"/>
    <property type="match status" value="1"/>
</dbReference>
<gene>
    <name evidence="5" type="ORF">A3A21_01415</name>
</gene>
<dbReference type="PANTHER" id="PTHR43398">
    <property type="entry name" value="DOLICHOL-PHOSPHATE MANNOSYLTRANSFERASE SUBUNIT 1"/>
    <property type="match status" value="1"/>
</dbReference>
<evidence type="ECO:0000256" key="2">
    <source>
        <dbReference type="ARBA" id="ARBA00022676"/>
    </source>
</evidence>
<feature type="domain" description="Glycosyltransferase 2-like" evidence="4">
    <location>
        <begin position="6"/>
        <end position="167"/>
    </location>
</feature>
<evidence type="ECO:0000256" key="3">
    <source>
        <dbReference type="ARBA" id="ARBA00022679"/>
    </source>
</evidence>
<accession>A0A1F6BVF4</accession>
<comment type="similarity">
    <text evidence="1">Belongs to the glycosyltransferase 2 family.</text>
</comment>
<evidence type="ECO:0000256" key="1">
    <source>
        <dbReference type="ARBA" id="ARBA00006739"/>
    </source>
</evidence>
<dbReference type="SUPFAM" id="SSF53448">
    <property type="entry name" value="Nucleotide-diphospho-sugar transferases"/>
    <property type="match status" value="1"/>
</dbReference>
<dbReference type="PANTHER" id="PTHR43398:SF1">
    <property type="entry name" value="DOLICHOL-PHOSPHATE MANNOSYLTRANSFERASE SUBUNIT 1"/>
    <property type="match status" value="1"/>
</dbReference>
<name>A0A1F6BVF4_9BACT</name>
<dbReference type="Gene3D" id="3.90.550.10">
    <property type="entry name" value="Spore Coat Polysaccharide Biosynthesis Protein SpsA, Chain A"/>
    <property type="match status" value="1"/>
</dbReference>
<dbReference type="GO" id="GO:0004582">
    <property type="term" value="F:dolichyl-phosphate beta-D-mannosyltransferase activity"/>
    <property type="evidence" value="ECO:0007669"/>
    <property type="project" value="InterPro"/>
</dbReference>
<protein>
    <recommendedName>
        <fullName evidence="4">Glycosyltransferase 2-like domain-containing protein</fullName>
    </recommendedName>
</protein>
<sequence length="247" mass="28058">MNDLDIIIPVYNEGENILDVLEAFKKEVRTSIRALIVYDFDEDNTLPVARKAKDTGFEVRFIKNKSKGVHNAIMTGFEEVTAPATIVFPADEAYNAGIVDTMYEKFKEGNEMVVASRFIKGGSMTGGPFFKSILVRLASFILKQFAGFSVSDATYGLRLTSKKVLDSIEIESTAGWTYAIELLVKCHRLRWKVVEVPAAWVRREKGKSRFNLKKWLPLYARWFFYALATSYLRKGQETVKLKSGVRI</sequence>
<dbReference type="InterPro" id="IPR039528">
    <property type="entry name" value="DPM1-like"/>
</dbReference>
<evidence type="ECO:0000313" key="6">
    <source>
        <dbReference type="Proteomes" id="UP000176996"/>
    </source>
</evidence>
<keyword evidence="2" id="KW-0328">Glycosyltransferase</keyword>